<evidence type="ECO:0000313" key="1">
    <source>
        <dbReference type="EMBL" id="PSB21607.1"/>
    </source>
</evidence>
<gene>
    <name evidence="1" type="ORF">C7B65_03210</name>
</gene>
<proteinExistence type="predicted"/>
<evidence type="ECO:0000313" key="2">
    <source>
        <dbReference type="Proteomes" id="UP000238634"/>
    </source>
</evidence>
<keyword evidence="2" id="KW-1185">Reference proteome</keyword>
<dbReference type="EMBL" id="PVWG01000002">
    <property type="protein sequence ID" value="PSB21607.1"/>
    <property type="molecule type" value="Genomic_DNA"/>
</dbReference>
<dbReference type="RefSeq" id="WP_073069456.1">
    <property type="nucleotide sequence ID" value="NZ_MPPI01000002.1"/>
</dbReference>
<protein>
    <submittedName>
        <fullName evidence="1">Uncharacterized protein</fullName>
    </submittedName>
</protein>
<reference evidence="1 2" key="1">
    <citation type="submission" date="2018-02" db="EMBL/GenBank/DDBJ databases">
        <authorList>
            <person name="Cohen D.B."/>
            <person name="Kent A.D."/>
        </authorList>
    </citation>
    <scope>NUCLEOTIDE SEQUENCE [LARGE SCALE GENOMIC DNA]</scope>
    <source>
        <strain evidence="1 2">ULC007</strain>
    </source>
</reference>
<sequence>MFGIFQQSSLRIEVAASEALLRQSLANPAQFSKWLWFERFSPGLPTTLHPGLTFMSWAGAIAIQHQVEIAEPNRVRFLLSQGIDGFHEWAWGDGWVQSRIEGISVLPINLGQTISLLSLKQFLATTS</sequence>
<name>A0A2T1DM76_9CYAN</name>
<dbReference type="OrthoDB" id="485579at2"/>
<accession>A0A2T1DM76</accession>
<dbReference type="STRING" id="1920490.GCA_001895925_01628"/>
<reference evidence="1 2" key="2">
    <citation type="submission" date="2018-03" db="EMBL/GenBank/DDBJ databases">
        <title>The ancient ancestry and fast evolution of plastids.</title>
        <authorList>
            <person name="Moore K.R."/>
            <person name="Magnabosco C."/>
            <person name="Momper L."/>
            <person name="Gold D.A."/>
            <person name="Bosak T."/>
            <person name="Fournier G.P."/>
        </authorList>
    </citation>
    <scope>NUCLEOTIDE SEQUENCE [LARGE SCALE GENOMIC DNA]</scope>
    <source>
        <strain evidence="1 2">ULC007</strain>
    </source>
</reference>
<dbReference type="AlphaFoldDB" id="A0A2T1DM76"/>
<comment type="caution">
    <text evidence="1">The sequence shown here is derived from an EMBL/GenBank/DDBJ whole genome shotgun (WGS) entry which is preliminary data.</text>
</comment>
<dbReference type="Proteomes" id="UP000238634">
    <property type="component" value="Unassembled WGS sequence"/>
</dbReference>
<organism evidence="1 2">
    <name type="scientific">Phormidesmis priestleyi ULC007</name>
    <dbReference type="NCBI Taxonomy" id="1920490"/>
    <lineage>
        <taxon>Bacteria</taxon>
        <taxon>Bacillati</taxon>
        <taxon>Cyanobacteriota</taxon>
        <taxon>Cyanophyceae</taxon>
        <taxon>Leptolyngbyales</taxon>
        <taxon>Leptolyngbyaceae</taxon>
        <taxon>Phormidesmis</taxon>
    </lineage>
</organism>